<feature type="non-terminal residue" evidence="2">
    <location>
        <position position="217"/>
    </location>
</feature>
<dbReference type="InterPro" id="IPR050273">
    <property type="entry name" value="GppA/Ppx_hydrolase"/>
</dbReference>
<name>A0A0F8Z680_9ZZZZ</name>
<comment type="caution">
    <text evidence="2">The sequence shown here is derived from an EMBL/GenBank/DDBJ whole genome shotgun (WGS) entry which is preliminary data.</text>
</comment>
<reference evidence="2" key="1">
    <citation type="journal article" date="2015" name="Nature">
        <title>Complex archaea that bridge the gap between prokaryotes and eukaryotes.</title>
        <authorList>
            <person name="Spang A."/>
            <person name="Saw J.H."/>
            <person name="Jorgensen S.L."/>
            <person name="Zaremba-Niedzwiedzka K."/>
            <person name="Martijn J."/>
            <person name="Lind A.E."/>
            <person name="van Eijk R."/>
            <person name="Schleper C."/>
            <person name="Guy L."/>
            <person name="Ettema T.J."/>
        </authorList>
    </citation>
    <scope>NUCLEOTIDE SEQUENCE</scope>
</reference>
<dbReference type="Pfam" id="PF02541">
    <property type="entry name" value="Ppx-GppA"/>
    <property type="match status" value="1"/>
</dbReference>
<dbReference type="PANTHER" id="PTHR30005:SF13">
    <property type="entry name" value="EXOPOLYPHOSPHATASE 2"/>
    <property type="match status" value="1"/>
</dbReference>
<accession>A0A0F8Z680</accession>
<evidence type="ECO:0000259" key="1">
    <source>
        <dbReference type="Pfam" id="PF02541"/>
    </source>
</evidence>
<dbReference type="InterPro" id="IPR003695">
    <property type="entry name" value="Ppx_GppA_N"/>
</dbReference>
<proteinExistence type="predicted"/>
<dbReference type="InterPro" id="IPR043129">
    <property type="entry name" value="ATPase_NBD"/>
</dbReference>
<protein>
    <recommendedName>
        <fullName evidence="1">Ppx/GppA phosphatase N-terminal domain-containing protein</fullName>
    </recommendedName>
</protein>
<dbReference type="Gene3D" id="3.30.420.40">
    <property type="match status" value="1"/>
</dbReference>
<gene>
    <name evidence="2" type="ORF">LCGC14_3010010</name>
</gene>
<dbReference type="SUPFAM" id="SSF53067">
    <property type="entry name" value="Actin-like ATPase domain"/>
    <property type="match status" value="2"/>
</dbReference>
<dbReference type="AlphaFoldDB" id="A0A0F8Z680"/>
<organism evidence="2">
    <name type="scientific">marine sediment metagenome</name>
    <dbReference type="NCBI Taxonomy" id="412755"/>
    <lineage>
        <taxon>unclassified sequences</taxon>
        <taxon>metagenomes</taxon>
        <taxon>ecological metagenomes</taxon>
    </lineage>
</organism>
<dbReference type="GO" id="GO:0016462">
    <property type="term" value="F:pyrophosphatase activity"/>
    <property type="evidence" value="ECO:0007669"/>
    <property type="project" value="TreeGrafter"/>
</dbReference>
<sequence length="217" mass="23454">MIKAAIDIGTNSCRLLIADVGGEQKDLHREAQVTRLGKDVDKTKTIAPVSMKKTITVLKEYIKIASEHKAQNIFIGATSAARDAKNIEIFKEKAKDETGLNINVLSSEQEARLSFAGALGCLKKTSIEEPNIVVLDIGGGSTELSMGTASEQKPALSFSKDIGSVRLTEFFIKNDPPLSEELEQAADYISESYRDEIDEIITRGSFSLIGTAGTVTT</sequence>
<dbReference type="PANTHER" id="PTHR30005">
    <property type="entry name" value="EXOPOLYPHOSPHATASE"/>
    <property type="match status" value="1"/>
</dbReference>
<evidence type="ECO:0000313" key="2">
    <source>
        <dbReference type="EMBL" id="KKK61869.1"/>
    </source>
</evidence>
<feature type="domain" description="Ppx/GppA phosphatase N-terminal" evidence="1">
    <location>
        <begin position="22"/>
        <end position="215"/>
    </location>
</feature>
<dbReference type="CDD" id="cd24054">
    <property type="entry name" value="ASKHA_NBD_AaPPX-GppA_MtPPX2-like"/>
    <property type="match status" value="1"/>
</dbReference>
<dbReference type="Gene3D" id="3.30.420.150">
    <property type="entry name" value="Exopolyphosphatase. Domain 2"/>
    <property type="match status" value="1"/>
</dbReference>
<dbReference type="EMBL" id="LAZR01062276">
    <property type="protein sequence ID" value="KKK61869.1"/>
    <property type="molecule type" value="Genomic_DNA"/>
</dbReference>